<dbReference type="EMBL" id="UINC01107781">
    <property type="protein sequence ID" value="SVC73411.1"/>
    <property type="molecule type" value="Genomic_DNA"/>
</dbReference>
<gene>
    <name evidence="1" type="ORF">METZ01_LOCUS326265</name>
</gene>
<protein>
    <submittedName>
        <fullName evidence="1">Uncharacterized protein</fullName>
    </submittedName>
</protein>
<dbReference type="AlphaFoldDB" id="A0A382PNA2"/>
<organism evidence="1">
    <name type="scientific">marine metagenome</name>
    <dbReference type="NCBI Taxonomy" id="408172"/>
    <lineage>
        <taxon>unclassified sequences</taxon>
        <taxon>metagenomes</taxon>
        <taxon>ecological metagenomes</taxon>
    </lineage>
</organism>
<sequence length="39" mass="4779">YVKTGNEGYMVMRAKYIKEVEELKTFIKKEELRLGYYKE</sequence>
<accession>A0A382PNA2</accession>
<name>A0A382PNA2_9ZZZZ</name>
<reference evidence="1" key="1">
    <citation type="submission" date="2018-05" db="EMBL/GenBank/DDBJ databases">
        <authorList>
            <person name="Lanie J.A."/>
            <person name="Ng W.-L."/>
            <person name="Kazmierczak K.M."/>
            <person name="Andrzejewski T.M."/>
            <person name="Davidsen T.M."/>
            <person name="Wayne K.J."/>
            <person name="Tettelin H."/>
            <person name="Glass J.I."/>
            <person name="Rusch D."/>
            <person name="Podicherti R."/>
            <person name="Tsui H.-C.T."/>
            <person name="Winkler M.E."/>
        </authorList>
    </citation>
    <scope>NUCLEOTIDE SEQUENCE</scope>
</reference>
<proteinExistence type="predicted"/>
<feature type="non-terminal residue" evidence="1">
    <location>
        <position position="1"/>
    </location>
</feature>
<evidence type="ECO:0000313" key="1">
    <source>
        <dbReference type="EMBL" id="SVC73411.1"/>
    </source>
</evidence>